<dbReference type="EMBL" id="JANPWB010000012">
    <property type="protein sequence ID" value="KAJ1112157.1"/>
    <property type="molecule type" value="Genomic_DNA"/>
</dbReference>
<proteinExistence type="predicted"/>
<protein>
    <submittedName>
        <fullName evidence="1">Uncharacterized protein</fullName>
    </submittedName>
</protein>
<comment type="caution">
    <text evidence="1">The sequence shown here is derived from an EMBL/GenBank/DDBJ whole genome shotgun (WGS) entry which is preliminary data.</text>
</comment>
<keyword evidence="2" id="KW-1185">Reference proteome</keyword>
<name>A0AAV7NC60_PLEWA</name>
<gene>
    <name evidence="1" type="ORF">NDU88_000425</name>
</gene>
<sequence>MQFLRMKITDLEDRSRRDNVCFFGIPEHKEGSDVKAFLKKVLPKLTDLDFSQPLGFQRAHRIGPLHKATSGRPCTIIACFLCHEQACHVIAVARSQGPYSLEGHEIRVAADFSGATNEKEKAFLALRPQLRKLDIKFGHLEPSHMWITQDGEPPIKWAKWNKVFEQYAKVCGTSLSAERRTAVLLHYLGSEGQEVFDHLPDISDSEAIDLNEYETCIRKLDIHYLPKVRTILERYYFGKLLQRERDCMESYVTDLRRLASSCKSGASSDERIRDQFMLGCQIEKIREELWLRDDPPFDEVLAIAKNIEHSLKCVDAIKDSAPNQVEGKRTRVLFDSGAKITIISNDFFNLHLKDTVELLKPDIKPCAYGVAEDGLATGVEIDSNVFLRTLSSKSVDATGGHERTRWDEDYEYIDEQGVDARL</sequence>
<dbReference type="Proteomes" id="UP001066276">
    <property type="component" value="Chromosome 8"/>
</dbReference>
<dbReference type="PANTHER" id="PTHR33198:SF20">
    <property type="entry name" value="RETROTRANSPOSON GAG DOMAIN-CONTAINING PROTEIN"/>
    <property type="match status" value="1"/>
</dbReference>
<organism evidence="1 2">
    <name type="scientific">Pleurodeles waltl</name>
    <name type="common">Iberian ribbed newt</name>
    <dbReference type="NCBI Taxonomy" id="8319"/>
    <lineage>
        <taxon>Eukaryota</taxon>
        <taxon>Metazoa</taxon>
        <taxon>Chordata</taxon>
        <taxon>Craniata</taxon>
        <taxon>Vertebrata</taxon>
        <taxon>Euteleostomi</taxon>
        <taxon>Amphibia</taxon>
        <taxon>Batrachia</taxon>
        <taxon>Caudata</taxon>
        <taxon>Salamandroidea</taxon>
        <taxon>Salamandridae</taxon>
        <taxon>Pleurodelinae</taxon>
        <taxon>Pleurodeles</taxon>
    </lineage>
</organism>
<dbReference type="AlphaFoldDB" id="A0AAV7NC60"/>
<evidence type="ECO:0000313" key="1">
    <source>
        <dbReference type="EMBL" id="KAJ1112157.1"/>
    </source>
</evidence>
<dbReference type="Gene3D" id="3.30.70.1820">
    <property type="entry name" value="L1 transposable element, RRM domain"/>
    <property type="match status" value="1"/>
</dbReference>
<accession>A0AAV7NC60</accession>
<dbReference type="PANTHER" id="PTHR33198">
    <property type="entry name" value="ANK_REP_REGION DOMAIN-CONTAINING PROTEIN-RELATED"/>
    <property type="match status" value="1"/>
</dbReference>
<evidence type="ECO:0000313" key="2">
    <source>
        <dbReference type="Proteomes" id="UP001066276"/>
    </source>
</evidence>
<reference evidence="1" key="1">
    <citation type="journal article" date="2022" name="bioRxiv">
        <title>Sequencing and chromosome-scale assembly of the giantPleurodeles waltlgenome.</title>
        <authorList>
            <person name="Brown T."/>
            <person name="Elewa A."/>
            <person name="Iarovenko S."/>
            <person name="Subramanian E."/>
            <person name="Araus A.J."/>
            <person name="Petzold A."/>
            <person name="Susuki M."/>
            <person name="Suzuki K.-i.T."/>
            <person name="Hayashi T."/>
            <person name="Toyoda A."/>
            <person name="Oliveira C."/>
            <person name="Osipova E."/>
            <person name="Leigh N.D."/>
            <person name="Simon A."/>
            <person name="Yun M.H."/>
        </authorList>
    </citation>
    <scope>NUCLEOTIDE SEQUENCE</scope>
    <source>
        <strain evidence="1">20211129_DDA</strain>
        <tissue evidence="1">Liver</tissue>
    </source>
</reference>